<dbReference type="OrthoDB" id="5123861at2"/>
<accession>A0A399T7E7</accession>
<keyword evidence="2" id="KW-0812">Transmembrane</keyword>
<dbReference type="Proteomes" id="UP000266484">
    <property type="component" value="Unassembled WGS sequence"/>
</dbReference>
<sequence length="235" mass="24960">MDEAQAIARAEAMRAAGERAKGIQSLRSRVEAHPAERAARRLLAEWYRDDGTHDQAGRWGVVFPGWTTTYERDRTARLFAASYPVGGDVRAFLHLPTGSIPEDARLLAARIPVQRELLSRRASPPTPGPLPGPPGPLDGYATVVGIIAVVLLLVDVAVTFVGALLGASMSGFTRWTTLAVIVLAVVAIVLAWVNALRRPARPTAEDVDEGVLPADPRVPGVPGVPGGSCSPTPWS</sequence>
<dbReference type="InterPro" id="IPR046491">
    <property type="entry name" value="DUF6584"/>
</dbReference>
<feature type="region of interest" description="Disordered" evidence="1">
    <location>
        <begin position="204"/>
        <end position="235"/>
    </location>
</feature>
<dbReference type="RefSeq" id="WP_119382869.1">
    <property type="nucleotide sequence ID" value="NZ_QWGT01000159.1"/>
</dbReference>
<dbReference type="AlphaFoldDB" id="A0A399T7E7"/>
<gene>
    <name evidence="3" type="ORF">DZG00_10755</name>
</gene>
<feature type="transmembrane region" description="Helical" evidence="2">
    <location>
        <begin position="140"/>
        <end position="166"/>
    </location>
</feature>
<keyword evidence="2" id="KW-0472">Membrane</keyword>
<keyword evidence="2" id="KW-1133">Transmembrane helix</keyword>
<organism evidence="3 4">
    <name type="scientific">Clavibacter lycopersici</name>
    <dbReference type="NCBI Taxonomy" id="2301718"/>
    <lineage>
        <taxon>Bacteria</taxon>
        <taxon>Bacillati</taxon>
        <taxon>Actinomycetota</taxon>
        <taxon>Actinomycetes</taxon>
        <taxon>Micrococcales</taxon>
        <taxon>Microbacteriaceae</taxon>
        <taxon>Clavibacter</taxon>
    </lineage>
</organism>
<name>A0A399T7E7_9MICO</name>
<feature type="transmembrane region" description="Helical" evidence="2">
    <location>
        <begin position="172"/>
        <end position="193"/>
    </location>
</feature>
<protein>
    <submittedName>
        <fullName evidence="3">Uncharacterized protein</fullName>
    </submittedName>
</protein>
<dbReference type="Pfam" id="PF20225">
    <property type="entry name" value="DUF6584"/>
    <property type="match status" value="1"/>
</dbReference>
<evidence type="ECO:0000256" key="2">
    <source>
        <dbReference type="SAM" id="Phobius"/>
    </source>
</evidence>
<dbReference type="EMBL" id="QWGT01000159">
    <property type="protein sequence ID" value="RIJ50954.1"/>
    <property type="molecule type" value="Genomic_DNA"/>
</dbReference>
<reference evidence="3 4" key="1">
    <citation type="submission" date="2018-08" db="EMBL/GenBank/DDBJ databases">
        <title>Genome Sequence of Clavibacter michiganensis Subspecies type strains, and the Atypical Peach-Colored Strains Isolated from Tomato.</title>
        <authorList>
            <person name="Osdaghi E."/>
            <person name="Portier P."/>
            <person name="Briand M."/>
            <person name="Jacques M.-A."/>
        </authorList>
    </citation>
    <scope>NUCLEOTIDE SEQUENCE [LARGE SCALE GENOMIC DNA]</scope>
    <source>
        <strain evidence="3 4">CFBP 8615</strain>
    </source>
</reference>
<comment type="caution">
    <text evidence="3">The sequence shown here is derived from an EMBL/GenBank/DDBJ whole genome shotgun (WGS) entry which is preliminary data.</text>
</comment>
<keyword evidence="4" id="KW-1185">Reference proteome</keyword>
<evidence type="ECO:0000313" key="3">
    <source>
        <dbReference type="EMBL" id="RIJ50954.1"/>
    </source>
</evidence>
<proteinExistence type="predicted"/>
<evidence type="ECO:0000313" key="4">
    <source>
        <dbReference type="Proteomes" id="UP000266484"/>
    </source>
</evidence>
<evidence type="ECO:0000256" key="1">
    <source>
        <dbReference type="SAM" id="MobiDB-lite"/>
    </source>
</evidence>